<dbReference type="InterPro" id="IPR035205">
    <property type="entry name" value="DUF5320"/>
</dbReference>
<accession>A0A8J8MF09</accession>
<evidence type="ECO:0000313" key="3">
    <source>
        <dbReference type="Proteomes" id="UP000677305"/>
    </source>
</evidence>
<name>A0A8J8MF09_9FIRM</name>
<gene>
    <name evidence="2" type="ORF">HYG85_02925</name>
</gene>
<dbReference type="EMBL" id="CP058561">
    <property type="protein sequence ID" value="QUH31904.1"/>
    <property type="molecule type" value="Genomic_DNA"/>
</dbReference>
<feature type="region of interest" description="Disordered" evidence="1">
    <location>
        <begin position="1"/>
        <end position="36"/>
    </location>
</feature>
<dbReference type="KEGG" id="vgu:HYG85_02925"/>
<protein>
    <submittedName>
        <fullName evidence="2">DUF5320 domain-containing protein</fullName>
    </submittedName>
</protein>
<dbReference type="Pfam" id="PF17253">
    <property type="entry name" value="DUF5320"/>
    <property type="match status" value="1"/>
</dbReference>
<feature type="compositionally biased region" description="Gly residues" evidence="1">
    <location>
        <begin position="1"/>
        <end position="17"/>
    </location>
</feature>
<evidence type="ECO:0000313" key="2">
    <source>
        <dbReference type="EMBL" id="QUH31904.1"/>
    </source>
</evidence>
<evidence type="ECO:0000256" key="1">
    <source>
        <dbReference type="SAM" id="MobiDB-lite"/>
    </source>
</evidence>
<organism evidence="2 3">
    <name type="scientific">Vallitalea guaymasensis</name>
    <dbReference type="NCBI Taxonomy" id="1185412"/>
    <lineage>
        <taxon>Bacteria</taxon>
        <taxon>Bacillati</taxon>
        <taxon>Bacillota</taxon>
        <taxon>Clostridia</taxon>
        <taxon>Lachnospirales</taxon>
        <taxon>Vallitaleaceae</taxon>
        <taxon>Vallitalea</taxon>
    </lineage>
</organism>
<sequence>MDGTGPQGNGPLTGRGLGRCNDGKSKNVGGNGIGFNRKRCDRLFLRRRNRGRFFNNSTDNDNN</sequence>
<dbReference type="Proteomes" id="UP000677305">
    <property type="component" value="Chromosome"/>
</dbReference>
<keyword evidence="3" id="KW-1185">Reference proteome</keyword>
<reference evidence="2 3" key="1">
    <citation type="submission" date="2020-07" db="EMBL/GenBank/DDBJ databases">
        <title>Vallitalea guaymasensis genome.</title>
        <authorList>
            <person name="Postec A."/>
        </authorList>
    </citation>
    <scope>NUCLEOTIDE SEQUENCE [LARGE SCALE GENOMIC DNA]</scope>
    <source>
        <strain evidence="2 3">Ra1766G1</strain>
    </source>
</reference>
<dbReference type="AlphaFoldDB" id="A0A8J8MF09"/>
<proteinExistence type="predicted"/>